<comment type="caution">
    <text evidence="3">The sequence shown here is derived from an EMBL/GenBank/DDBJ whole genome shotgun (WGS) entry which is preliminary data.</text>
</comment>
<feature type="domain" description="Methyltransferase" evidence="2">
    <location>
        <begin position="83"/>
        <end position="179"/>
    </location>
</feature>
<dbReference type="EMBL" id="NMVO01000013">
    <property type="protein sequence ID" value="OYO13527.1"/>
    <property type="molecule type" value="Genomic_DNA"/>
</dbReference>
<name>A0A255GCA8_9ACTN</name>
<dbReference type="Pfam" id="PF13649">
    <property type="entry name" value="Methyltransf_25"/>
    <property type="match status" value="1"/>
</dbReference>
<dbReference type="Gene3D" id="3.40.50.150">
    <property type="entry name" value="Vaccinia Virus protein VP39"/>
    <property type="match status" value="1"/>
</dbReference>
<proteinExistence type="predicted"/>
<sequence>MADIRTGRTRVVPRCIDSELAEARSDWHALGEHDPMWAVLSRPGTKGGKWEPGEFLATGVAEVAALRDWARSIDLDLGDGPALDFGCGLGRITQPLATHHARVLGVDVSASMLAGAHGLLCYADRPERVEFMSNQEAGLEQFGSATFDLVHCDLVLQHLPVRLAELYMVEMLRILRPGGVLHLGVPDARTSFVSRMQWILPTWLDRWIQQHILRFPAPMRMTMFSTDRVGAIAGAARARVVAVATDSSGVHWRHRRYLIVAGEGV</sequence>
<accession>A0A255GCA8</accession>
<dbReference type="OrthoDB" id="9805171at2"/>
<protein>
    <submittedName>
        <fullName evidence="3">SAM-dependent methyltransferase</fullName>
    </submittedName>
</protein>
<keyword evidence="1 3" id="KW-0808">Transferase</keyword>
<reference evidence="3 4" key="1">
    <citation type="submission" date="2017-07" db="EMBL/GenBank/DDBJ databases">
        <title>Draft whole genome sequences of clinical Proprionibacteriaceae strains.</title>
        <authorList>
            <person name="Bernier A.-M."/>
            <person name="Bernard K."/>
            <person name="Domingo M.-C."/>
        </authorList>
    </citation>
    <scope>NUCLEOTIDE SEQUENCE [LARGE SCALE GENOMIC DNA]</scope>
    <source>
        <strain evidence="3 4">NML 030167</strain>
    </source>
</reference>
<evidence type="ECO:0000313" key="4">
    <source>
        <dbReference type="Proteomes" id="UP000215896"/>
    </source>
</evidence>
<evidence type="ECO:0000256" key="1">
    <source>
        <dbReference type="ARBA" id="ARBA00022679"/>
    </source>
</evidence>
<dbReference type="InterPro" id="IPR041698">
    <property type="entry name" value="Methyltransf_25"/>
</dbReference>
<dbReference type="GO" id="GO:0032259">
    <property type="term" value="P:methylation"/>
    <property type="evidence" value="ECO:0007669"/>
    <property type="project" value="UniProtKB-KW"/>
</dbReference>
<evidence type="ECO:0000259" key="2">
    <source>
        <dbReference type="Pfam" id="PF13649"/>
    </source>
</evidence>
<gene>
    <name evidence="3" type="ORF">CGZ94_11200</name>
</gene>
<keyword evidence="4" id="KW-1185">Reference proteome</keyword>
<keyword evidence="3" id="KW-0489">Methyltransferase</keyword>
<dbReference type="SUPFAM" id="SSF53335">
    <property type="entry name" value="S-adenosyl-L-methionine-dependent methyltransferases"/>
    <property type="match status" value="1"/>
</dbReference>
<dbReference type="InterPro" id="IPR029063">
    <property type="entry name" value="SAM-dependent_MTases_sf"/>
</dbReference>
<organism evidence="3 4">
    <name type="scientific">Enemella evansiae</name>
    <dbReference type="NCBI Taxonomy" id="2016499"/>
    <lineage>
        <taxon>Bacteria</taxon>
        <taxon>Bacillati</taxon>
        <taxon>Actinomycetota</taxon>
        <taxon>Actinomycetes</taxon>
        <taxon>Propionibacteriales</taxon>
        <taxon>Propionibacteriaceae</taxon>
        <taxon>Enemella</taxon>
    </lineage>
</organism>
<dbReference type="CDD" id="cd02440">
    <property type="entry name" value="AdoMet_MTases"/>
    <property type="match status" value="1"/>
</dbReference>
<dbReference type="PANTHER" id="PTHR43861">
    <property type="entry name" value="TRANS-ACONITATE 2-METHYLTRANSFERASE-RELATED"/>
    <property type="match status" value="1"/>
</dbReference>
<dbReference type="AlphaFoldDB" id="A0A255GCA8"/>
<dbReference type="Proteomes" id="UP000215896">
    <property type="component" value="Unassembled WGS sequence"/>
</dbReference>
<evidence type="ECO:0000313" key="3">
    <source>
        <dbReference type="EMBL" id="OYO13527.1"/>
    </source>
</evidence>
<dbReference type="GO" id="GO:0008168">
    <property type="term" value="F:methyltransferase activity"/>
    <property type="evidence" value="ECO:0007669"/>
    <property type="project" value="UniProtKB-KW"/>
</dbReference>